<dbReference type="GeneID" id="82887734"/>
<evidence type="ECO:0000313" key="5">
    <source>
        <dbReference type="EMBL" id="GEC86285.1"/>
    </source>
</evidence>
<dbReference type="PANTHER" id="PTHR11632:SF51">
    <property type="entry name" value="SUCCINATE DEHYDROGENASE [UBIQUINONE] FLAVOPROTEIN SUBUNIT, MITOCHONDRIAL"/>
    <property type="match status" value="1"/>
</dbReference>
<name>A0A4Y4BZV4_9CORY</name>
<protein>
    <recommendedName>
        <fullName evidence="4">FAD-dependent oxidoreductase 2 FAD-binding domain-containing protein</fullName>
    </recommendedName>
</protein>
<proteinExistence type="predicted"/>
<dbReference type="EMBL" id="BJNT01000012">
    <property type="protein sequence ID" value="GEC86285.1"/>
    <property type="molecule type" value="Genomic_DNA"/>
</dbReference>
<keyword evidence="2" id="KW-0560">Oxidoreductase</keyword>
<evidence type="ECO:0000256" key="3">
    <source>
        <dbReference type="SAM" id="MobiDB-lite"/>
    </source>
</evidence>
<organism evidence="5 6">
    <name type="scientific">Corynebacterium variabile</name>
    <dbReference type="NCBI Taxonomy" id="1727"/>
    <lineage>
        <taxon>Bacteria</taxon>
        <taxon>Bacillati</taxon>
        <taxon>Actinomycetota</taxon>
        <taxon>Actinomycetes</taxon>
        <taxon>Mycobacteriales</taxon>
        <taxon>Corynebacteriaceae</taxon>
        <taxon>Corynebacterium</taxon>
    </lineage>
</organism>
<evidence type="ECO:0000256" key="2">
    <source>
        <dbReference type="ARBA" id="ARBA00023002"/>
    </source>
</evidence>
<evidence type="ECO:0000313" key="6">
    <source>
        <dbReference type="Proteomes" id="UP000319986"/>
    </source>
</evidence>
<sequence length="454" mass="48026">MTTRFTRPSPDILRDDQDALEIRTDILIIGGGPAATWAAINAADTAAEHGLSVTLVDKGWCGASGVAATAGVGHWLTPPGAPQRRETFGVKDATGGGLSDWAWTDAFLDETWAQISRLPDMGWNRVQKKQTVPSLDLTGDNPSGVPYFRGPAPDYLRFLRGQVKKRGVLILDHSPATGLLVTDTRDAVAGAHGHQTQANRGWTVHASSVVLATGGTTWRSHSLGGDTNTGDGQLMAAEAGADLAAMEFSNFQGMVPFGTSMDKNGYFIQAEYRTAGGTPITYTDLHYSRVPIIEHSVRGTVYSRFSQFTPDQWGRVRSSMPNFFAVTDKLGIDPFTEFFPIDWVNEGTVRGTGGIRVDDTTCAAGLPGLFVAGDVAARDKITGAATGAGGPNLAWAVASGAWAGRHAARHASGQVRKDTGVHLDSIASARSGDRRSSSPDWGGSPTASGARCFP</sequence>
<dbReference type="Pfam" id="PF00890">
    <property type="entry name" value="FAD_binding_2"/>
    <property type="match status" value="1"/>
</dbReference>
<accession>A0A4Y4BZV4</accession>
<evidence type="ECO:0000256" key="1">
    <source>
        <dbReference type="ARBA" id="ARBA00022630"/>
    </source>
</evidence>
<dbReference type="PRINTS" id="PR00411">
    <property type="entry name" value="PNDRDTASEI"/>
</dbReference>
<dbReference type="PANTHER" id="PTHR11632">
    <property type="entry name" value="SUCCINATE DEHYDROGENASE 2 FLAVOPROTEIN SUBUNIT"/>
    <property type="match status" value="1"/>
</dbReference>
<dbReference type="Proteomes" id="UP000319986">
    <property type="component" value="Unassembled WGS sequence"/>
</dbReference>
<feature type="region of interest" description="Disordered" evidence="3">
    <location>
        <begin position="426"/>
        <end position="454"/>
    </location>
</feature>
<dbReference type="AlphaFoldDB" id="A0A4Y4BZV4"/>
<evidence type="ECO:0000259" key="4">
    <source>
        <dbReference type="Pfam" id="PF00890"/>
    </source>
</evidence>
<keyword evidence="1" id="KW-0285">Flavoprotein</keyword>
<dbReference type="InterPro" id="IPR036188">
    <property type="entry name" value="FAD/NAD-bd_sf"/>
</dbReference>
<dbReference type="GO" id="GO:0016491">
    <property type="term" value="F:oxidoreductase activity"/>
    <property type="evidence" value="ECO:0007669"/>
    <property type="project" value="UniProtKB-KW"/>
</dbReference>
<dbReference type="RefSeq" id="WP_141329867.1">
    <property type="nucleotide sequence ID" value="NZ_BJNT01000012.1"/>
</dbReference>
<gene>
    <name evidence="5" type="ORF">CVA01_15990</name>
</gene>
<feature type="domain" description="FAD-dependent oxidoreductase 2 FAD-binding" evidence="4">
    <location>
        <begin position="25"/>
        <end position="277"/>
    </location>
</feature>
<comment type="caution">
    <text evidence="5">The sequence shown here is derived from an EMBL/GenBank/DDBJ whole genome shotgun (WGS) entry which is preliminary data.</text>
</comment>
<reference evidence="5 6" key="1">
    <citation type="submission" date="2019-06" db="EMBL/GenBank/DDBJ databases">
        <title>Whole genome shotgun sequence of Corynebacterium variabile NBRC 15286.</title>
        <authorList>
            <person name="Hosoyama A."/>
            <person name="Uohara A."/>
            <person name="Ohji S."/>
            <person name="Ichikawa N."/>
        </authorList>
    </citation>
    <scope>NUCLEOTIDE SEQUENCE [LARGE SCALE GENOMIC DNA]</scope>
    <source>
        <strain evidence="5 6">NBRC 15286</strain>
    </source>
</reference>
<dbReference type="SUPFAM" id="SSF51905">
    <property type="entry name" value="FAD/NAD(P)-binding domain"/>
    <property type="match status" value="1"/>
</dbReference>
<dbReference type="Gene3D" id="3.50.50.60">
    <property type="entry name" value="FAD/NAD(P)-binding domain"/>
    <property type="match status" value="1"/>
</dbReference>
<dbReference type="PRINTS" id="PR00368">
    <property type="entry name" value="FADPNR"/>
</dbReference>
<dbReference type="InterPro" id="IPR003953">
    <property type="entry name" value="FAD-dep_OxRdtase_2_FAD-bd"/>
</dbReference>
<dbReference type="InterPro" id="IPR030664">
    <property type="entry name" value="SdhA/FrdA/AprA"/>
</dbReference>